<evidence type="ECO:0000256" key="8">
    <source>
        <dbReference type="ARBA" id="ARBA00023098"/>
    </source>
</evidence>
<dbReference type="EC" id="2.7.1.36" evidence="12"/>
<feature type="domain" description="GHMP kinase N-terminal" evidence="10">
    <location>
        <begin position="64"/>
        <end position="146"/>
    </location>
</feature>
<proteinExistence type="predicted"/>
<dbReference type="GO" id="GO:0004496">
    <property type="term" value="F:mevalonate kinase activity"/>
    <property type="evidence" value="ECO:0007669"/>
    <property type="project" value="UniProtKB-EC"/>
</dbReference>
<keyword evidence="1" id="KW-0963">Cytoplasm</keyword>
<dbReference type="GO" id="GO:0019287">
    <property type="term" value="P:isopentenyl diphosphate biosynthetic process, mevalonate pathway"/>
    <property type="evidence" value="ECO:0007669"/>
    <property type="project" value="UniProtKB-UniPathway"/>
</dbReference>
<dbReference type="EMBL" id="WBKA01000006">
    <property type="protein sequence ID" value="KAB1631557.1"/>
    <property type="molecule type" value="Genomic_DNA"/>
</dbReference>
<gene>
    <name evidence="12" type="primary">mvk</name>
    <name evidence="12" type="ORF">F8O02_07755</name>
</gene>
<evidence type="ECO:0000256" key="4">
    <source>
        <dbReference type="ARBA" id="ARBA00022741"/>
    </source>
</evidence>
<evidence type="ECO:0000256" key="3">
    <source>
        <dbReference type="ARBA" id="ARBA00022679"/>
    </source>
</evidence>
<evidence type="ECO:0000256" key="1">
    <source>
        <dbReference type="ARBA" id="ARBA00022490"/>
    </source>
</evidence>
<dbReference type="NCBIfam" id="TIGR00549">
    <property type="entry name" value="mevalon_kin"/>
    <property type="match status" value="1"/>
</dbReference>
<evidence type="ECO:0000313" key="12">
    <source>
        <dbReference type="EMBL" id="KAB1631557.1"/>
    </source>
</evidence>
<dbReference type="Gene3D" id="3.30.70.890">
    <property type="entry name" value="GHMP kinase, C-terminal domain"/>
    <property type="match status" value="1"/>
</dbReference>
<dbReference type="InterPro" id="IPR013750">
    <property type="entry name" value="GHMP_kinase_C_dom"/>
</dbReference>
<organism evidence="12 13">
    <name type="scientific">Pseudoclavibacter caeni</name>
    <dbReference type="NCBI Taxonomy" id="908846"/>
    <lineage>
        <taxon>Bacteria</taxon>
        <taxon>Bacillati</taxon>
        <taxon>Actinomycetota</taxon>
        <taxon>Actinomycetes</taxon>
        <taxon>Micrococcales</taxon>
        <taxon>Microbacteriaceae</taxon>
        <taxon>Pseudoclavibacter</taxon>
    </lineage>
</organism>
<dbReference type="PRINTS" id="PR00959">
    <property type="entry name" value="MEVGALKINASE"/>
</dbReference>
<name>A0A7C8FXL5_9MICO</name>
<dbReference type="PANTHER" id="PTHR43290">
    <property type="entry name" value="MEVALONATE KINASE"/>
    <property type="match status" value="1"/>
</dbReference>
<dbReference type="OrthoDB" id="9764892at2"/>
<dbReference type="SUPFAM" id="SSF55060">
    <property type="entry name" value="GHMP Kinase, C-terminal domain"/>
    <property type="match status" value="1"/>
</dbReference>
<evidence type="ECO:0000256" key="6">
    <source>
        <dbReference type="ARBA" id="ARBA00022840"/>
    </source>
</evidence>
<evidence type="ECO:0000256" key="2">
    <source>
        <dbReference type="ARBA" id="ARBA00022516"/>
    </source>
</evidence>
<dbReference type="Pfam" id="PF08544">
    <property type="entry name" value="GHMP_kinases_C"/>
    <property type="match status" value="1"/>
</dbReference>
<evidence type="ECO:0000313" key="13">
    <source>
        <dbReference type="Proteomes" id="UP000481339"/>
    </source>
</evidence>
<dbReference type="InterPro" id="IPR006205">
    <property type="entry name" value="Mev_gal_kin"/>
</dbReference>
<dbReference type="InterPro" id="IPR014721">
    <property type="entry name" value="Ribsml_uS5_D2-typ_fold_subgr"/>
</dbReference>
<keyword evidence="6" id="KW-0067">ATP-binding</keyword>
<keyword evidence="3 12" id="KW-0808">Transferase</keyword>
<dbReference type="SUPFAM" id="SSF54211">
    <property type="entry name" value="Ribosomal protein S5 domain 2-like"/>
    <property type="match status" value="1"/>
</dbReference>
<keyword evidence="13" id="KW-1185">Reference proteome</keyword>
<dbReference type="GO" id="GO:0005829">
    <property type="term" value="C:cytosol"/>
    <property type="evidence" value="ECO:0007669"/>
    <property type="project" value="TreeGrafter"/>
</dbReference>
<feature type="domain" description="GHMP kinase C-terminal" evidence="11">
    <location>
        <begin position="215"/>
        <end position="291"/>
    </location>
</feature>
<keyword evidence="4" id="KW-0547">Nucleotide-binding</keyword>
<dbReference type="InterPro" id="IPR020568">
    <property type="entry name" value="Ribosomal_Su5_D2-typ_SF"/>
</dbReference>
<dbReference type="GO" id="GO:0005524">
    <property type="term" value="F:ATP binding"/>
    <property type="evidence" value="ECO:0007669"/>
    <property type="project" value="UniProtKB-KW"/>
</dbReference>
<comment type="caution">
    <text evidence="12">The sequence shown here is derived from an EMBL/GenBank/DDBJ whole genome shotgun (WGS) entry which is preliminary data.</text>
</comment>
<keyword evidence="8" id="KW-0443">Lipid metabolism</keyword>
<keyword evidence="5 12" id="KW-0418">Kinase</keyword>
<dbReference type="InterPro" id="IPR006204">
    <property type="entry name" value="GHMP_kinase_N_dom"/>
</dbReference>
<evidence type="ECO:0000259" key="11">
    <source>
        <dbReference type="Pfam" id="PF08544"/>
    </source>
</evidence>
<sequence length="309" mass="31668">MGQTVAKVILFGEHSVVYGYPAIALPLAGLRMTARVEPADGPATLTCLGWSGPLRQAPARLASVVRAVDAALEHVGRPDARLHVTTVADFPPERGLGSSAAAAGAVIRAVLDAFDTPADAEDLFELTQAAERVAHGHPSGLDATATASTAPIRFEAGRTEPIAIDVPAWLVVADSGVHGSTRETVGHIRERHEIDPQGTDPLLADLGRIARDAETALRDGDAAAIGELMDAAHARLAALGVSDTHLDALVATARDAGALGAKLTGGGRGGCVIALAESRPAAERIAQALEGAGARRSWVHAPQAREAAA</sequence>
<protein>
    <submittedName>
        <fullName evidence="12">Mevalonate kinase</fullName>
        <ecNumber evidence="12">2.7.1.36</ecNumber>
    </submittedName>
</protein>
<dbReference type="Proteomes" id="UP000481339">
    <property type="component" value="Unassembled WGS sequence"/>
</dbReference>
<keyword evidence="2" id="KW-0444">Lipid biosynthesis</keyword>
<evidence type="ECO:0000259" key="10">
    <source>
        <dbReference type="Pfam" id="PF00288"/>
    </source>
</evidence>
<dbReference type="Gene3D" id="3.30.230.10">
    <property type="match status" value="1"/>
</dbReference>
<dbReference type="PANTHER" id="PTHR43290:SF2">
    <property type="entry name" value="MEVALONATE KINASE"/>
    <property type="match status" value="1"/>
</dbReference>
<accession>A0A7C8FXL5</accession>
<evidence type="ECO:0000256" key="5">
    <source>
        <dbReference type="ARBA" id="ARBA00022777"/>
    </source>
</evidence>
<evidence type="ECO:0000256" key="9">
    <source>
        <dbReference type="ARBA" id="ARBA00029438"/>
    </source>
</evidence>
<dbReference type="Pfam" id="PF00288">
    <property type="entry name" value="GHMP_kinases_N"/>
    <property type="match status" value="1"/>
</dbReference>
<dbReference type="InterPro" id="IPR036554">
    <property type="entry name" value="GHMP_kinase_C_sf"/>
</dbReference>
<dbReference type="AlphaFoldDB" id="A0A7C8FXL5"/>
<keyword evidence="7" id="KW-0460">Magnesium</keyword>
<comment type="pathway">
    <text evidence="9">Isoprenoid biosynthesis; isopentenyl diphosphate biosynthesis via mevalonate pathway; isopentenyl diphosphate from (R)-mevalonate: step 1/3.</text>
</comment>
<evidence type="ECO:0000256" key="7">
    <source>
        <dbReference type="ARBA" id="ARBA00022842"/>
    </source>
</evidence>
<dbReference type="UniPathway" id="UPA00057">
    <property type="reaction ID" value="UER00098"/>
</dbReference>
<reference evidence="12 13" key="1">
    <citation type="submission" date="2019-09" db="EMBL/GenBank/DDBJ databases">
        <title>Phylogeny of genus Pseudoclavibacter and closely related genus.</title>
        <authorList>
            <person name="Li Y."/>
        </authorList>
    </citation>
    <scope>NUCLEOTIDE SEQUENCE [LARGE SCALE GENOMIC DNA]</scope>
    <source>
        <strain evidence="12 13">JCM 16921</strain>
    </source>
</reference>